<dbReference type="PANTHER" id="PTHR47931">
    <property type="entry name" value="OS01G0228400 PROTEIN"/>
    <property type="match status" value="1"/>
</dbReference>
<dbReference type="PANTHER" id="PTHR47931:SF1">
    <property type="entry name" value="PPR CONTAINING PLANT-LIKE PROTEIN"/>
    <property type="match status" value="1"/>
</dbReference>
<feature type="repeat" description="PPR" evidence="2">
    <location>
        <begin position="197"/>
        <end position="231"/>
    </location>
</feature>
<keyword evidence="4" id="KW-1185">Reference proteome</keyword>
<keyword evidence="1" id="KW-0677">Repeat</keyword>
<feature type="repeat" description="PPR" evidence="2">
    <location>
        <begin position="349"/>
        <end position="383"/>
    </location>
</feature>
<evidence type="ECO:0000256" key="2">
    <source>
        <dbReference type="PROSITE-ProRule" id="PRU00708"/>
    </source>
</evidence>
<feature type="repeat" description="PPR" evidence="2">
    <location>
        <begin position="126"/>
        <end position="160"/>
    </location>
</feature>
<dbReference type="AlphaFoldDB" id="A0AA88V9D1"/>
<accession>A0AA88V9D1</accession>
<feature type="repeat" description="PPR" evidence="2">
    <location>
        <begin position="232"/>
        <end position="266"/>
    </location>
</feature>
<evidence type="ECO:0000313" key="3">
    <source>
        <dbReference type="EMBL" id="KAK3004372.1"/>
    </source>
</evidence>
<organism evidence="3 4">
    <name type="scientific">Escallonia herrerae</name>
    <dbReference type="NCBI Taxonomy" id="1293975"/>
    <lineage>
        <taxon>Eukaryota</taxon>
        <taxon>Viridiplantae</taxon>
        <taxon>Streptophyta</taxon>
        <taxon>Embryophyta</taxon>
        <taxon>Tracheophyta</taxon>
        <taxon>Spermatophyta</taxon>
        <taxon>Magnoliopsida</taxon>
        <taxon>eudicotyledons</taxon>
        <taxon>Gunneridae</taxon>
        <taxon>Pentapetalae</taxon>
        <taxon>asterids</taxon>
        <taxon>campanulids</taxon>
        <taxon>Escalloniales</taxon>
        <taxon>Escalloniaceae</taxon>
        <taxon>Escallonia</taxon>
    </lineage>
</organism>
<evidence type="ECO:0000313" key="4">
    <source>
        <dbReference type="Proteomes" id="UP001188597"/>
    </source>
</evidence>
<feature type="repeat" description="PPR" evidence="2">
    <location>
        <begin position="161"/>
        <end position="196"/>
    </location>
</feature>
<dbReference type="Pfam" id="PF13041">
    <property type="entry name" value="PPR_2"/>
    <property type="match status" value="5"/>
</dbReference>
<dbReference type="Proteomes" id="UP001188597">
    <property type="component" value="Unassembled WGS sequence"/>
</dbReference>
<dbReference type="PROSITE" id="PS51375">
    <property type="entry name" value="PPR"/>
    <property type="match status" value="9"/>
</dbReference>
<proteinExistence type="predicted"/>
<protein>
    <recommendedName>
        <fullName evidence="5">Pentatricopeptide repeat-containing protein</fullName>
    </recommendedName>
</protein>
<gene>
    <name evidence="3" type="ORF">RJ639_020011</name>
</gene>
<evidence type="ECO:0008006" key="5">
    <source>
        <dbReference type="Google" id="ProtNLM"/>
    </source>
</evidence>
<sequence>MTKCTCVMLFGSVTSSFKVWQSLTLQEKSPVDKIELYPIPESTLCTFCNGTDSCRTVRSKTELMNILVERRKPQEAQSIFISLIEGGHRPSLITYTTLLAALTIQKRFNFIESIISRVIDNGMKPDSVFLNAVVNAFSEAGNMEGAMKTFWQMKESGIRSTISTFNTLIKGYGIVGKPEEYLNVLELMCREENVKPNLRTFNVLVRAWCNKNNITEAWNVLHKMVAFGLQPDAVTYNTIATAYAQTGETKQAEGMIPQMQNNNVLPNEQTCSTIIGGYCREGKINDALRFVYKMKDLGVPSNLVVFNSLIKGFLDNADTDGVDKAQQKLMEGINLQVLTLMEEYGVKPDVISFSTIMNAWSAAGYMDKCREIFDDMVKAGIEPDVQAYSILAKGYVRAGEPAKAEELLAAMVKSGFRPNVVVFTTIISGWCSAKRMDDAIRAFDKMCEFGISPNLKTFETLIWGYGEAKQLWKAEEMLRLMKEFKVEPEKSTFLLIAEAWRSIGLTKMPNRTSGCMKDQVMIHRMDTKDEIPVENLAEHYQEQAMDLLNPSRLKISSVVAGDHSGSAGVTKRSRMVLREAELSSESLWAATKSMHLSCRFGAKTPVISPKQSQGQFFMYGQLGCTLVFLN</sequence>
<feature type="repeat" description="PPR" evidence="2">
    <location>
        <begin position="419"/>
        <end position="453"/>
    </location>
</feature>
<dbReference type="InterPro" id="IPR011990">
    <property type="entry name" value="TPR-like_helical_dom_sf"/>
</dbReference>
<name>A0AA88V9D1_9ASTE</name>
<comment type="caution">
    <text evidence="3">The sequence shown here is derived from an EMBL/GenBank/DDBJ whole genome shotgun (WGS) entry which is preliminary data.</text>
</comment>
<dbReference type="NCBIfam" id="TIGR00756">
    <property type="entry name" value="PPR"/>
    <property type="match status" value="8"/>
</dbReference>
<feature type="repeat" description="PPR" evidence="2">
    <location>
        <begin position="454"/>
        <end position="488"/>
    </location>
</feature>
<dbReference type="InterPro" id="IPR002885">
    <property type="entry name" value="PPR_rpt"/>
</dbReference>
<feature type="repeat" description="PPR" evidence="2">
    <location>
        <begin position="384"/>
        <end position="418"/>
    </location>
</feature>
<reference evidence="3" key="1">
    <citation type="submission" date="2022-12" db="EMBL/GenBank/DDBJ databases">
        <title>Draft genome assemblies for two species of Escallonia (Escalloniales).</title>
        <authorList>
            <person name="Chanderbali A."/>
            <person name="Dervinis C."/>
            <person name="Anghel I."/>
            <person name="Soltis D."/>
            <person name="Soltis P."/>
            <person name="Zapata F."/>
        </authorList>
    </citation>
    <scope>NUCLEOTIDE SEQUENCE</scope>
    <source>
        <strain evidence="3">UCBG64.0493</strain>
        <tissue evidence="3">Leaf</tissue>
    </source>
</reference>
<dbReference type="EMBL" id="JAVXUP010002267">
    <property type="protein sequence ID" value="KAK3004372.1"/>
    <property type="molecule type" value="Genomic_DNA"/>
</dbReference>
<feature type="repeat" description="PPR" evidence="2">
    <location>
        <begin position="267"/>
        <end position="301"/>
    </location>
</feature>
<dbReference type="SUPFAM" id="SSF81901">
    <property type="entry name" value="HCP-like"/>
    <property type="match status" value="1"/>
</dbReference>
<evidence type="ECO:0000256" key="1">
    <source>
        <dbReference type="ARBA" id="ARBA00022737"/>
    </source>
</evidence>
<dbReference type="Gene3D" id="1.25.40.10">
    <property type="entry name" value="Tetratricopeptide repeat domain"/>
    <property type="match status" value="4"/>
</dbReference>